<evidence type="ECO:0000313" key="3">
    <source>
        <dbReference type="WBParaSite" id="NBR_0002107501-mRNA-1"/>
    </source>
</evidence>
<dbReference type="WBParaSite" id="NBR_0002107501-mRNA-1">
    <property type="protein sequence ID" value="NBR_0002107501-mRNA-1"/>
    <property type="gene ID" value="NBR_0002107501"/>
</dbReference>
<evidence type="ECO:0000313" key="1">
    <source>
        <dbReference type="EMBL" id="VDL84817.1"/>
    </source>
</evidence>
<reference evidence="1 2" key="2">
    <citation type="submission" date="2018-11" db="EMBL/GenBank/DDBJ databases">
        <authorList>
            <consortium name="Pathogen Informatics"/>
        </authorList>
    </citation>
    <scope>NUCLEOTIDE SEQUENCE [LARGE SCALE GENOMIC DNA]</scope>
</reference>
<gene>
    <name evidence="1" type="ORF">NBR_LOCUS21076</name>
</gene>
<dbReference type="AlphaFoldDB" id="A0A0N4YV03"/>
<dbReference type="EMBL" id="UYSL01025885">
    <property type="protein sequence ID" value="VDL84817.1"/>
    <property type="molecule type" value="Genomic_DNA"/>
</dbReference>
<proteinExistence type="predicted"/>
<sequence>MSTFCINRTDIPCKVHDNITTLHVTTHPIACCRDVDDSSLAGRILRGIGHERDDEQKAQGRPYTHPMGCTTIITVISDG</sequence>
<reference evidence="3" key="1">
    <citation type="submission" date="2017-02" db="UniProtKB">
        <authorList>
            <consortium name="WormBaseParasite"/>
        </authorList>
    </citation>
    <scope>IDENTIFICATION</scope>
</reference>
<keyword evidence="2" id="KW-1185">Reference proteome</keyword>
<protein>
    <submittedName>
        <fullName evidence="3">PPM-type phosphatase domain-containing protein</fullName>
    </submittedName>
</protein>
<dbReference type="Proteomes" id="UP000271162">
    <property type="component" value="Unassembled WGS sequence"/>
</dbReference>
<accession>A0A0N4YV03</accession>
<organism evidence="3">
    <name type="scientific">Nippostrongylus brasiliensis</name>
    <name type="common">Rat hookworm</name>
    <dbReference type="NCBI Taxonomy" id="27835"/>
    <lineage>
        <taxon>Eukaryota</taxon>
        <taxon>Metazoa</taxon>
        <taxon>Ecdysozoa</taxon>
        <taxon>Nematoda</taxon>
        <taxon>Chromadorea</taxon>
        <taxon>Rhabditida</taxon>
        <taxon>Rhabditina</taxon>
        <taxon>Rhabditomorpha</taxon>
        <taxon>Strongyloidea</taxon>
        <taxon>Heligmosomidae</taxon>
        <taxon>Nippostrongylus</taxon>
    </lineage>
</organism>
<evidence type="ECO:0000313" key="2">
    <source>
        <dbReference type="Proteomes" id="UP000271162"/>
    </source>
</evidence>
<name>A0A0N4YV03_NIPBR</name>